<dbReference type="CDD" id="cd06558">
    <property type="entry name" value="crotonase-like"/>
    <property type="match status" value="1"/>
</dbReference>
<comment type="caution">
    <text evidence="4">The sequence shown here is derived from an EMBL/GenBank/DDBJ whole genome shotgun (WGS) entry which is preliminary data.</text>
</comment>
<dbReference type="InterPro" id="IPR018376">
    <property type="entry name" value="Enoyl-CoA_hyd/isom_CS"/>
</dbReference>
<dbReference type="Proteomes" id="UP000186922">
    <property type="component" value="Unassembled WGS sequence"/>
</dbReference>
<dbReference type="PROSITE" id="PS00166">
    <property type="entry name" value="ENOYL_COA_HYDRATASE"/>
    <property type="match status" value="1"/>
</dbReference>
<dbReference type="PANTHER" id="PTHR43802:SF1">
    <property type="entry name" value="IP11341P-RELATED"/>
    <property type="match status" value="1"/>
</dbReference>
<accession>A0A1D1VDV8</accession>
<dbReference type="InterPro" id="IPR029045">
    <property type="entry name" value="ClpP/crotonase-like_dom_sf"/>
</dbReference>
<dbReference type="EMBL" id="BDGG01000005">
    <property type="protein sequence ID" value="GAU99080.1"/>
    <property type="molecule type" value="Genomic_DNA"/>
</dbReference>
<evidence type="ECO:0000313" key="4">
    <source>
        <dbReference type="EMBL" id="GAU99080.1"/>
    </source>
</evidence>
<dbReference type="Gene3D" id="1.10.287.2460">
    <property type="match status" value="1"/>
</dbReference>
<evidence type="ECO:0000256" key="2">
    <source>
        <dbReference type="RuleBase" id="RU003707"/>
    </source>
</evidence>
<dbReference type="PANTHER" id="PTHR43802">
    <property type="entry name" value="ENOYL-COA HYDRATASE"/>
    <property type="match status" value="1"/>
</dbReference>
<gene>
    <name evidence="4" type="primary">RvY_10126-1</name>
    <name evidence="4" type="synonym">RvY_10126.1</name>
    <name evidence="4" type="ORF">RvY_10126</name>
</gene>
<dbReference type="NCBIfam" id="NF006108">
    <property type="entry name" value="PRK08259.1"/>
    <property type="match status" value="1"/>
</dbReference>
<sequence>MHRQPVCSISRFAAFAYPGLWPSPTLSSISGCALPFSNKRRGFPVHSPRFSSQSSDAVSEAERVSNHSRPTAKKLVETEQRGDVMLIGLNRPEKRNCVNEATAKELLAAVTEFEENKSAKVGVLYGKGGYFCAGWDLSALSGRDAEWVKSLPAFPALMGPTRNFINKPLIAAIQGYAVAGGLELSLMCDMRFMEEDAILGVFCRRYGVPLVDGGTVRLPALIGLSRALDLILTGRPVDAKEALSMGLVNRVVGRGSAIGEALKAAQTIARFPQECMLADRESAYHSTFTAKSLEDALVFEHEKGKQIIINEAIAGAKGFVFGLGKHGKFNFNAQKINDLVHSEKK</sequence>
<name>A0A1D1VDV8_RAMVA</name>
<dbReference type="OrthoDB" id="448450at2759"/>
<dbReference type="PROSITE" id="PS51257">
    <property type="entry name" value="PROKAR_LIPOPROTEIN"/>
    <property type="match status" value="1"/>
</dbReference>
<feature type="region of interest" description="Disordered" evidence="3">
    <location>
        <begin position="47"/>
        <end position="71"/>
    </location>
</feature>
<keyword evidence="5" id="KW-1185">Reference proteome</keyword>
<organism evidence="4 5">
    <name type="scientific">Ramazzottius varieornatus</name>
    <name type="common">Water bear</name>
    <name type="synonym">Tardigrade</name>
    <dbReference type="NCBI Taxonomy" id="947166"/>
    <lineage>
        <taxon>Eukaryota</taxon>
        <taxon>Metazoa</taxon>
        <taxon>Ecdysozoa</taxon>
        <taxon>Tardigrada</taxon>
        <taxon>Eutardigrada</taxon>
        <taxon>Parachela</taxon>
        <taxon>Hypsibioidea</taxon>
        <taxon>Ramazzottiidae</taxon>
        <taxon>Ramazzottius</taxon>
    </lineage>
</organism>
<reference evidence="4 5" key="1">
    <citation type="journal article" date="2016" name="Nat. Commun.">
        <title>Extremotolerant tardigrade genome and improved radiotolerance of human cultured cells by tardigrade-unique protein.</title>
        <authorList>
            <person name="Hashimoto T."/>
            <person name="Horikawa D.D."/>
            <person name="Saito Y."/>
            <person name="Kuwahara H."/>
            <person name="Kozuka-Hata H."/>
            <person name="Shin-I T."/>
            <person name="Minakuchi Y."/>
            <person name="Ohishi K."/>
            <person name="Motoyama A."/>
            <person name="Aizu T."/>
            <person name="Enomoto A."/>
            <person name="Kondo K."/>
            <person name="Tanaka S."/>
            <person name="Hara Y."/>
            <person name="Koshikawa S."/>
            <person name="Sagara H."/>
            <person name="Miura T."/>
            <person name="Yokobori S."/>
            <person name="Miyagawa K."/>
            <person name="Suzuki Y."/>
            <person name="Kubo T."/>
            <person name="Oyama M."/>
            <person name="Kohara Y."/>
            <person name="Fujiyama A."/>
            <person name="Arakawa K."/>
            <person name="Katayama T."/>
            <person name="Toyoda A."/>
            <person name="Kunieda T."/>
        </authorList>
    </citation>
    <scope>NUCLEOTIDE SEQUENCE [LARGE SCALE GENOMIC DNA]</scope>
    <source>
        <strain evidence="4 5">YOKOZUNA-1</strain>
    </source>
</reference>
<evidence type="ECO:0000256" key="3">
    <source>
        <dbReference type="SAM" id="MobiDB-lite"/>
    </source>
</evidence>
<dbReference type="InterPro" id="IPR001753">
    <property type="entry name" value="Enoyl-CoA_hydra/iso"/>
</dbReference>
<dbReference type="SUPFAM" id="SSF52096">
    <property type="entry name" value="ClpP/crotonase"/>
    <property type="match status" value="1"/>
</dbReference>
<dbReference type="STRING" id="947166.A0A1D1VDV8"/>
<evidence type="ECO:0008006" key="6">
    <source>
        <dbReference type="Google" id="ProtNLM"/>
    </source>
</evidence>
<evidence type="ECO:0000313" key="5">
    <source>
        <dbReference type="Proteomes" id="UP000186922"/>
    </source>
</evidence>
<evidence type="ECO:0000256" key="1">
    <source>
        <dbReference type="ARBA" id="ARBA00005254"/>
    </source>
</evidence>
<protein>
    <recommendedName>
        <fullName evidence="6">Enoyl-CoA hydratase</fullName>
    </recommendedName>
</protein>
<proteinExistence type="inferred from homology"/>
<dbReference type="Gene3D" id="3.90.226.10">
    <property type="entry name" value="2-enoyl-CoA Hydratase, Chain A, domain 1"/>
    <property type="match status" value="1"/>
</dbReference>
<dbReference type="Pfam" id="PF00378">
    <property type="entry name" value="ECH_1"/>
    <property type="match status" value="1"/>
</dbReference>
<dbReference type="GO" id="GO:0003824">
    <property type="term" value="F:catalytic activity"/>
    <property type="evidence" value="ECO:0007669"/>
    <property type="project" value="InterPro"/>
</dbReference>
<dbReference type="AlphaFoldDB" id="A0A1D1VDV8"/>
<comment type="similarity">
    <text evidence="1 2">Belongs to the enoyl-CoA hydratase/isomerase family.</text>
</comment>